<name>A0A6N9UVM0_9ACTN</name>
<evidence type="ECO:0000313" key="2">
    <source>
        <dbReference type="EMBL" id="NEB20353.1"/>
    </source>
</evidence>
<dbReference type="Proteomes" id="UP000469545">
    <property type="component" value="Unassembled WGS sequence"/>
</dbReference>
<evidence type="ECO:0000313" key="3">
    <source>
        <dbReference type="Proteomes" id="UP000469545"/>
    </source>
</evidence>
<accession>A0A6N9UVM0</accession>
<gene>
    <name evidence="2" type="ORF">G3I46_28305</name>
</gene>
<protein>
    <submittedName>
        <fullName evidence="2">Uncharacterized protein</fullName>
    </submittedName>
</protein>
<keyword evidence="3" id="KW-1185">Reference proteome</keyword>
<organism evidence="2 3">
    <name type="scientific">Streptomyces coelicoflavus</name>
    <dbReference type="NCBI Taxonomy" id="285562"/>
    <lineage>
        <taxon>Bacteria</taxon>
        <taxon>Bacillati</taxon>
        <taxon>Actinomycetota</taxon>
        <taxon>Actinomycetes</taxon>
        <taxon>Kitasatosporales</taxon>
        <taxon>Streptomycetaceae</taxon>
        <taxon>Streptomyces</taxon>
    </lineage>
</organism>
<reference evidence="2 3" key="1">
    <citation type="submission" date="2020-01" db="EMBL/GenBank/DDBJ databases">
        <title>Insect and environment-associated Actinomycetes.</title>
        <authorList>
            <person name="Currrie C."/>
            <person name="Chevrette M."/>
            <person name="Carlson C."/>
            <person name="Stubbendieck R."/>
            <person name="Wendt-Pienkowski E."/>
        </authorList>
    </citation>
    <scope>NUCLEOTIDE SEQUENCE [LARGE SCALE GENOMIC DNA]</scope>
    <source>
        <strain evidence="2 3">SID14172</strain>
    </source>
</reference>
<comment type="caution">
    <text evidence="2">The sequence shown here is derived from an EMBL/GenBank/DDBJ whole genome shotgun (WGS) entry which is preliminary data.</text>
</comment>
<dbReference type="EMBL" id="JAAGMB010000617">
    <property type="protein sequence ID" value="NEB20353.1"/>
    <property type="molecule type" value="Genomic_DNA"/>
</dbReference>
<evidence type="ECO:0000256" key="1">
    <source>
        <dbReference type="SAM" id="MobiDB-lite"/>
    </source>
</evidence>
<proteinExistence type="predicted"/>
<feature type="compositionally biased region" description="Basic and acidic residues" evidence="1">
    <location>
        <begin position="1"/>
        <end position="12"/>
    </location>
</feature>
<dbReference type="AlphaFoldDB" id="A0A6N9UVM0"/>
<feature type="non-terminal residue" evidence="2">
    <location>
        <position position="114"/>
    </location>
</feature>
<sequence length="114" mass="12168">MKEPVGRQESRRAANARKRMSRRPSRLGTPAGSTAKPDRVADPDAGFPGLLRQVWRRAERTEDLRAALDVLLTLDGHVPADVQLRALNSAQEAALTALRGADDADGSLDAGDAG</sequence>
<feature type="region of interest" description="Disordered" evidence="1">
    <location>
        <begin position="1"/>
        <end position="47"/>
    </location>
</feature>
<feature type="compositionally biased region" description="Basic residues" evidence="1">
    <location>
        <begin position="14"/>
        <end position="25"/>
    </location>
</feature>